<feature type="region of interest" description="Disordered" evidence="1">
    <location>
        <begin position="1"/>
        <end position="36"/>
    </location>
</feature>
<evidence type="ECO:0000256" key="1">
    <source>
        <dbReference type="SAM" id="MobiDB-lite"/>
    </source>
</evidence>
<sequence>MLPPPSEALANGTIPTATATAAPPLDPPGVRSGAHGLRVAPQASGCVVGRLPNSGVLVRPAMTSPAALNRATNVVSAVPIFRAFFSATLPLDRVWPAKLV</sequence>
<feature type="compositionally biased region" description="Low complexity" evidence="1">
    <location>
        <begin position="13"/>
        <end position="23"/>
    </location>
</feature>
<dbReference type="AlphaFoldDB" id="A0A2S8BJZ6"/>
<protein>
    <submittedName>
        <fullName evidence="2">Uncharacterized protein</fullName>
    </submittedName>
</protein>
<evidence type="ECO:0000313" key="3">
    <source>
        <dbReference type="Proteomes" id="UP000238296"/>
    </source>
</evidence>
<gene>
    <name evidence="2" type="ORF">C1Y40_02865</name>
</gene>
<organism evidence="2 3">
    <name type="scientific">Mycobacterium talmoniae</name>
    <dbReference type="NCBI Taxonomy" id="1858794"/>
    <lineage>
        <taxon>Bacteria</taxon>
        <taxon>Bacillati</taxon>
        <taxon>Actinomycetota</taxon>
        <taxon>Actinomycetes</taxon>
        <taxon>Mycobacteriales</taxon>
        <taxon>Mycobacteriaceae</taxon>
        <taxon>Mycobacterium</taxon>
    </lineage>
</organism>
<reference evidence="2 3" key="1">
    <citation type="journal article" date="2017" name="Int. J. Syst. Evol. Microbiol.">
        <title>Mycobacterium talmoniae sp. nov., a slowly growing mycobacterium isolated from human respiratory samples.</title>
        <authorList>
            <person name="Davidson R.M."/>
            <person name="DeGroote M.A."/>
            <person name="Marola J.L."/>
            <person name="Buss S."/>
            <person name="Jones V."/>
            <person name="McNeil M.R."/>
            <person name="Freifeld A.G."/>
            <person name="Elaine Epperson L."/>
            <person name="Hasan N.A."/>
            <person name="Jackson M."/>
            <person name="Iwen P.C."/>
            <person name="Salfinger M."/>
            <person name="Strong M."/>
        </authorList>
    </citation>
    <scope>NUCLEOTIDE SEQUENCE [LARGE SCALE GENOMIC DNA]</scope>
    <source>
        <strain evidence="2 3">ATCC BAA-2683</strain>
    </source>
</reference>
<dbReference type="EMBL" id="PPEA01000415">
    <property type="protein sequence ID" value="PQM46945.1"/>
    <property type="molecule type" value="Genomic_DNA"/>
</dbReference>
<comment type="caution">
    <text evidence="2">The sequence shown here is derived from an EMBL/GenBank/DDBJ whole genome shotgun (WGS) entry which is preliminary data.</text>
</comment>
<accession>A0A2S8BJZ6</accession>
<evidence type="ECO:0000313" key="2">
    <source>
        <dbReference type="EMBL" id="PQM46945.1"/>
    </source>
</evidence>
<dbReference type="Proteomes" id="UP000238296">
    <property type="component" value="Unassembled WGS sequence"/>
</dbReference>
<proteinExistence type="predicted"/>
<name>A0A2S8BJZ6_9MYCO</name>